<evidence type="ECO:0000256" key="3">
    <source>
        <dbReference type="ARBA" id="ARBA00023002"/>
    </source>
</evidence>
<dbReference type="InterPro" id="IPR002401">
    <property type="entry name" value="Cyt_P450_E_grp-I"/>
</dbReference>
<evidence type="ECO:0000313" key="8">
    <source>
        <dbReference type="EMBL" id="KAL1622597.1"/>
    </source>
</evidence>
<keyword evidence="7" id="KW-1133">Transmembrane helix</keyword>
<dbReference type="EMBL" id="JAJVDC020000133">
    <property type="protein sequence ID" value="KAL1622597.1"/>
    <property type="molecule type" value="Genomic_DNA"/>
</dbReference>
<dbReference type="PROSITE" id="PS00086">
    <property type="entry name" value="CYTOCHROME_P450"/>
    <property type="match status" value="1"/>
</dbReference>
<accession>A0ABR3SK90</accession>
<name>A0ABR3SK90_9PEZI</name>
<dbReference type="SUPFAM" id="SSF48264">
    <property type="entry name" value="Cytochrome P450"/>
    <property type="match status" value="1"/>
</dbReference>
<protein>
    <recommendedName>
        <fullName evidence="10">Cytochrome P450</fullName>
    </recommendedName>
</protein>
<keyword evidence="4 6" id="KW-0408">Iron</keyword>
<evidence type="ECO:0000313" key="9">
    <source>
        <dbReference type="Proteomes" id="UP001521116"/>
    </source>
</evidence>
<evidence type="ECO:0000256" key="5">
    <source>
        <dbReference type="ARBA" id="ARBA00023033"/>
    </source>
</evidence>
<dbReference type="Proteomes" id="UP001521116">
    <property type="component" value="Unassembled WGS sequence"/>
</dbReference>
<dbReference type="PRINTS" id="PR00463">
    <property type="entry name" value="EP450I"/>
</dbReference>
<sequence>MTVTPNPPSIAASSAMSTNFLSGPAPPTAYLALAVTFAYVVYRLLARDGRLKHLPPGPKGLPIIGSMVEMSDIDSMPKRAAEWAREYGEIFHTKVGLEHYIWLSSPQAVKDLMDKRGNIYSSRAHAPMINLVSNDNRVNFMPYNDKWRKVRSLLHAALNLETSVNYKPVQDFETKQALWELLHVKDDYEFYEVNRRYSASVIMLVTYGRRIVSWADPLYAEIFTIIRHFTLASAPGVWIADTVPSLAKYIPSRLLQNWKNIGRKWHEEDAKIYMRLYNDCLEKIEAGTAPDCFIKDIETIGTRKNNVGPELAAYTAGALIEAGSDATTTALNNVVLACLLFPDVVEKAHEELDRVIGKDRMPTFEDEPHLPYIRGVAKETLRWRATTKVGTCHATTKDDWYKGYFIPKGAVVVLNWWALHYDSERFKDPDRFDPSRYMDDPLTPAEALNSPDPMARGHFTFGAGRRYCPGIHVAHNSLFINIARILWAYNIQKSVDANGNVLEPPLNAEPGFLLTPVKFPCHFEIRSQKHADIVEQTWAEAQKEGIDMRTSRQNAKIEQV</sequence>
<keyword evidence="6" id="KW-0349">Heme</keyword>
<comment type="similarity">
    <text evidence="1 6">Belongs to the cytochrome P450 family.</text>
</comment>
<keyword evidence="3 6" id="KW-0560">Oxidoreductase</keyword>
<feature type="transmembrane region" description="Helical" evidence="7">
    <location>
        <begin position="28"/>
        <end position="45"/>
    </location>
</feature>
<keyword evidence="5 6" id="KW-0503">Monooxygenase</keyword>
<dbReference type="Pfam" id="PF00067">
    <property type="entry name" value="p450"/>
    <property type="match status" value="1"/>
</dbReference>
<reference evidence="8 9" key="1">
    <citation type="submission" date="2024-02" db="EMBL/GenBank/DDBJ databases">
        <title>De novo assembly and annotation of 12 fungi associated with fruit tree decline syndrome in Ontario, Canada.</title>
        <authorList>
            <person name="Sulman M."/>
            <person name="Ellouze W."/>
            <person name="Ilyukhin E."/>
        </authorList>
    </citation>
    <scope>NUCLEOTIDE SEQUENCE [LARGE SCALE GENOMIC DNA]</scope>
    <source>
        <strain evidence="8 9">M1-105</strain>
    </source>
</reference>
<keyword evidence="9" id="KW-1185">Reference proteome</keyword>
<dbReference type="InterPro" id="IPR017972">
    <property type="entry name" value="Cyt_P450_CS"/>
</dbReference>
<keyword evidence="7" id="KW-0472">Membrane</keyword>
<evidence type="ECO:0000256" key="4">
    <source>
        <dbReference type="ARBA" id="ARBA00023004"/>
    </source>
</evidence>
<dbReference type="InterPro" id="IPR050364">
    <property type="entry name" value="Cytochrome_P450_fung"/>
</dbReference>
<dbReference type="PANTHER" id="PTHR46300:SF2">
    <property type="entry name" value="CYTOCHROME P450 MONOOXYGENASE ALNH-RELATED"/>
    <property type="match status" value="1"/>
</dbReference>
<dbReference type="InterPro" id="IPR036396">
    <property type="entry name" value="Cyt_P450_sf"/>
</dbReference>
<dbReference type="Gene3D" id="1.10.630.10">
    <property type="entry name" value="Cytochrome P450"/>
    <property type="match status" value="1"/>
</dbReference>
<gene>
    <name evidence="8" type="ORF">SLS56_008708</name>
</gene>
<evidence type="ECO:0000256" key="2">
    <source>
        <dbReference type="ARBA" id="ARBA00022723"/>
    </source>
</evidence>
<keyword evidence="2 6" id="KW-0479">Metal-binding</keyword>
<dbReference type="PANTHER" id="PTHR46300">
    <property type="entry name" value="P450, PUTATIVE (EUROFUNG)-RELATED-RELATED"/>
    <property type="match status" value="1"/>
</dbReference>
<evidence type="ECO:0000256" key="1">
    <source>
        <dbReference type="ARBA" id="ARBA00010617"/>
    </source>
</evidence>
<organism evidence="8 9">
    <name type="scientific">Neofusicoccum ribis</name>
    <dbReference type="NCBI Taxonomy" id="45134"/>
    <lineage>
        <taxon>Eukaryota</taxon>
        <taxon>Fungi</taxon>
        <taxon>Dikarya</taxon>
        <taxon>Ascomycota</taxon>
        <taxon>Pezizomycotina</taxon>
        <taxon>Dothideomycetes</taxon>
        <taxon>Dothideomycetes incertae sedis</taxon>
        <taxon>Botryosphaeriales</taxon>
        <taxon>Botryosphaeriaceae</taxon>
        <taxon>Neofusicoccum</taxon>
    </lineage>
</organism>
<dbReference type="CDD" id="cd11065">
    <property type="entry name" value="CYP64-like"/>
    <property type="match status" value="1"/>
</dbReference>
<proteinExistence type="inferred from homology"/>
<evidence type="ECO:0000256" key="6">
    <source>
        <dbReference type="RuleBase" id="RU000461"/>
    </source>
</evidence>
<dbReference type="InterPro" id="IPR001128">
    <property type="entry name" value="Cyt_P450"/>
</dbReference>
<evidence type="ECO:0008006" key="10">
    <source>
        <dbReference type="Google" id="ProtNLM"/>
    </source>
</evidence>
<evidence type="ECO:0000256" key="7">
    <source>
        <dbReference type="SAM" id="Phobius"/>
    </source>
</evidence>
<comment type="caution">
    <text evidence="8">The sequence shown here is derived from an EMBL/GenBank/DDBJ whole genome shotgun (WGS) entry which is preliminary data.</text>
</comment>
<keyword evidence="7" id="KW-0812">Transmembrane</keyword>